<dbReference type="Gene3D" id="3.40.50.2000">
    <property type="entry name" value="Glycogen Phosphorylase B"/>
    <property type="match status" value="2"/>
</dbReference>
<feature type="domain" description="Glycosyltransferase subfamily 4-like N-terminal" evidence="1">
    <location>
        <begin position="97"/>
        <end position="251"/>
    </location>
</feature>
<reference evidence="3" key="1">
    <citation type="journal article" date="2019" name="Int. J. Syst. Evol. Microbiol.">
        <title>The Global Catalogue of Microorganisms (GCM) 10K type strain sequencing project: providing services to taxonomists for standard genome sequencing and annotation.</title>
        <authorList>
            <consortium name="The Broad Institute Genomics Platform"/>
            <consortium name="The Broad Institute Genome Sequencing Center for Infectious Disease"/>
            <person name="Wu L."/>
            <person name="Ma J."/>
        </authorList>
    </citation>
    <scope>NUCLEOTIDE SEQUENCE [LARGE SCALE GENOMIC DNA]</scope>
    <source>
        <strain evidence="3">KCTC 23707</strain>
    </source>
</reference>
<sequence length="481" mass="53233">MTWPALGTLQSPKAELRVRLSAGLCAMICLFWSRAPQFRNEVSSFAIWEQSFGIPVKNLLTLEYPREAMEIAGIGSMSGMCREVRNILVVSETFLGGGLETQLVGQARYLAGRGVRMHLATASSRNPLADEVFASSLYDLSMNRGPEDVRDMVARLGAFVDEHEVDVVHAHPFLSLLIGMIVAHQKRLPLVATLHGPASVSVGDDTIFDLLFQKALLPEASLQFAVSEEVVFLAKSMGDCDPEVLPNAVDVPSRPAPAPDPGLPWLWAGRLDSFKLPGLRCLIAEVLRRKSHALHIYGDGPATDELRQYLSQADPEGRWIAMGGWDDRLAEHMANYSLVAGMGRVLLEGAAASRPCMLVGYDGIKGLLTPKEMAEAARWNFSGRGLLNEGSEELDQQLRALQHQPERFMLYDWVRTHRSAAAIWETYLSRLQSLKPFSSKLVDDLTKCLLFAGTSGVSVWSDYRMFRVLRNLLKARTRQAS</sequence>
<accession>A0ABW5DF44</accession>
<keyword evidence="3" id="KW-1185">Reference proteome</keyword>
<keyword evidence="2" id="KW-0328">Glycosyltransferase</keyword>
<evidence type="ECO:0000313" key="3">
    <source>
        <dbReference type="Proteomes" id="UP001597373"/>
    </source>
</evidence>
<dbReference type="GO" id="GO:0016757">
    <property type="term" value="F:glycosyltransferase activity"/>
    <property type="evidence" value="ECO:0007669"/>
    <property type="project" value="UniProtKB-KW"/>
</dbReference>
<dbReference type="RefSeq" id="WP_345098400.1">
    <property type="nucleotide sequence ID" value="NZ_BAABGS010000015.1"/>
</dbReference>
<evidence type="ECO:0000313" key="2">
    <source>
        <dbReference type="EMBL" id="MFD2258261.1"/>
    </source>
</evidence>
<dbReference type="SUPFAM" id="SSF53756">
    <property type="entry name" value="UDP-Glycosyltransferase/glycogen phosphorylase"/>
    <property type="match status" value="1"/>
</dbReference>
<comment type="caution">
    <text evidence="2">The sequence shown here is derived from an EMBL/GenBank/DDBJ whole genome shotgun (WGS) entry which is preliminary data.</text>
</comment>
<dbReference type="EC" id="2.4.-.-" evidence="2"/>
<dbReference type="Pfam" id="PF13439">
    <property type="entry name" value="Glyco_transf_4"/>
    <property type="match status" value="1"/>
</dbReference>
<name>A0ABW5DF44_9HYPH</name>
<dbReference type="CDD" id="cd03801">
    <property type="entry name" value="GT4_PimA-like"/>
    <property type="match status" value="1"/>
</dbReference>
<dbReference type="InterPro" id="IPR028098">
    <property type="entry name" value="Glyco_trans_4-like_N"/>
</dbReference>
<gene>
    <name evidence="2" type="ORF">ACFSMZ_00575</name>
</gene>
<protein>
    <submittedName>
        <fullName evidence="2">Glycosyltransferase</fullName>
        <ecNumber evidence="2">2.4.-.-</ecNumber>
    </submittedName>
</protein>
<organism evidence="2 3">
    <name type="scientific">Chelativorans composti</name>
    <dbReference type="NCBI Taxonomy" id="768533"/>
    <lineage>
        <taxon>Bacteria</taxon>
        <taxon>Pseudomonadati</taxon>
        <taxon>Pseudomonadota</taxon>
        <taxon>Alphaproteobacteria</taxon>
        <taxon>Hyphomicrobiales</taxon>
        <taxon>Phyllobacteriaceae</taxon>
        <taxon>Chelativorans</taxon>
    </lineage>
</organism>
<dbReference type="Proteomes" id="UP001597373">
    <property type="component" value="Unassembled WGS sequence"/>
</dbReference>
<proteinExistence type="predicted"/>
<dbReference type="EMBL" id="JBHUIR010000004">
    <property type="protein sequence ID" value="MFD2258261.1"/>
    <property type="molecule type" value="Genomic_DNA"/>
</dbReference>
<keyword evidence="2" id="KW-0808">Transferase</keyword>
<evidence type="ECO:0000259" key="1">
    <source>
        <dbReference type="Pfam" id="PF13439"/>
    </source>
</evidence>